<comment type="catalytic activity">
    <reaction evidence="6 7">
        <text>L-arginyl-[protein] + 2 S-adenosyl-L-methionine = N(omega),N(omega)'-dimethyl-L-arginyl-[protein] + 2 S-adenosyl-L-homocysteine + 2 H(+)</text>
        <dbReference type="Rhea" id="RHEA:48108"/>
        <dbReference type="Rhea" id="RHEA-COMP:10532"/>
        <dbReference type="Rhea" id="RHEA-COMP:11992"/>
        <dbReference type="ChEBI" id="CHEBI:15378"/>
        <dbReference type="ChEBI" id="CHEBI:29965"/>
        <dbReference type="ChEBI" id="CHEBI:57856"/>
        <dbReference type="ChEBI" id="CHEBI:59789"/>
        <dbReference type="ChEBI" id="CHEBI:88221"/>
        <dbReference type="EC" id="2.1.1.320"/>
    </reaction>
</comment>
<evidence type="ECO:0000256" key="8">
    <source>
        <dbReference type="SAM" id="MobiDB-lite"/>
    </source>
</evidence>
<dbReference type="GO" id="GO:0032981">
    <property type="term" value="P:mitochondrial respiratory chain complex I assembly"/>
    <property type="evidence" value="ECO:0007669"/>
    <property type="project" value="TreeGrafter"/>
</dbReference>
<comment type="similarity">
    <text evidence="2 7">Belongs to the NDUFAF7 family.</text>
</comment>
<evidence type="ECO:0000256" key="3">
    <source>
        <dbReference type="ARBA" id="ARBA00022603"/>
    </source>
</evidence>
<dbReference type="EMBL" id="FN668639">
    <property type="protein sequence ID" value="CBK20875.2"/>
    <property type="molecule type" value="Genomic_DNA"/>
</dbReference>
<reference evidence="9" key="1">
    <citation type="submission" date="2010-02" db="EMBL/GenBank/DDBJ databases">
        <title>Sequencing and annotation of the Blastocystis hominis genome.</title>
        <authorList>
            <person name="Wincker P."/>
        </authorList>
    </citation>
    <scope>NUCLEOTIDE SEQUENCE</scope>
    <source>
        <strain evidence="9">Singapore isolate B</strain>
    </source>
</reference>
<keyword evidence="5 7" id="KW-0496">Mitochondrion</keyword>
<gene>
    <name evidence="9" type="ORF">GSBLH_T00001122001</name>
</gene>
<evidence type="ECO:0000313" key="10">
    <source>
        <dbReference type="Proteomes" id="UP000008312"/>
    </source>
</evidence>
<name>D8LX80_BLAHO</name>
<sequence length="264" mass="28465">MKRSGGLVDAAGKPAGTAVPLVDAAGVPLGGVKEPVHITEDIDAVLRSRGGQSSMKPTTKPPTKPTAMKPPMKSGSDAMLNVYDAKEGDRIEVCPEACMLVQEIVMWLEETKGSALFIDYGNDYASQNSIRGIKNHQFVSYLQEPGEVDITADVDFQALRKVVENSKSASVKYHGPIPQGYFLCGLGIEERVRQMAETVEDDAKVDDIIKSAERLVNKDQMGEVYKVCCLTTGGQPTGFEGEEQFCCVVCLKGGTSPVSSCRRN</sequence>
<evidence type="ECO:0000256" key="2">
    <source>
        <dbReference type="ARBA" id="ARBA00005891"/>
    </source>
</evidence>
<comment type="function">
    <text evidence="7">Arginine methyltransferase involved in the assembly or stability of mitochondrial NADH:ubiquinone oxidoreductase complex (complex I).</text>
</comment>
<dbReference type="InterPro" id="IPR003788">
    <property type="entry name" value="NDUFAF7"/>
</dbReference>
<dbReference type="AlphaFoldDB" id="D8LX80"/>
<dbReference type="InterPro" id="IPR029063">
    <property type="entry name" value="SAM-dependent_MTases_sf"/>
</dbReference>
<dbReference type="GO" id="GO:0032259">
    <property type="term" value="P:methylation"/>
    <property type="evidence" value="ECO:0007669"/>
    <property type="project" value="UniProtKB-KW"/>
</dbReference>
<evidence type="ECO:0000256" key="7">
    <source>
        <dbReference type="RuleBase" id="RU364114"/>
    </source>
</evidence>
<dbReference type="GO" id="GO:0035243">
    <property type="term" value="F:protein-arginine omega-N symmetric methyltransferase activity"/>
    <property type="evidence" value="ECO:0007669"/>
    <property type="project" value="UniProtKB-EC"/>
</dbReference>
<proteinExistence type="inferred from homology"/>
<dbReference type="Proteomes" id="UP000008312">
    <property type="component" value="Unassembled WGS sequence"/>
</dbReference>
<keyword evidence="3 7" id="KW-0489">Methyltransferase</keyword>
<dbReference type="PANTHER" id="PTHR12049">
    <property type="entry name" value="PROTEIN ARGININE METHYLTRANSFERASE NDUFAF7, MITOCHONDRIAL"/>
    <property type="match status" value="1"/>
</dbReference>
<dbReference type="InParanoid" id="D8LX80"/>
<comment type="subcellular location">
    <subcellularLocation>
        <location evidence="1 7">Mitochondrion</location>
    </subcellularLocation>
</comment>
<dbReference type="OrthoDB" id="438553at2759"/>
<dbReference type="RefSeq" id="XP_012894923.1">
    <property type="nucleotide sequence ID" value="XM_013039469.1"/>
</dbReference>
<evidence type="ECO:0000256" key="5">
    <source>
        <dbReference type="ARBA" id="ARBA00023128"/>
    </source>
</evidence>
<keyword evidence="10" id="KW-1185">Reference proteome</keyword>
<evidence type="ECO:0000256" key="1">
    <source>
        <dbReference type="ARBA" id="ARBA00004173"/>
    </source>
</evidence>
<dbReference type="PANTHER" id="PTHR12049:SF7">
    <property type="entry name" value="PROTEIN ARGININE METHYLTRANSFERASE NDUFAF7, MITOCHONDRIAL"/>
    <property type="match status" value="1"/>
</dbReference>
<feature type="region of interest" description="Disordered" evidence="8">
    <location>
        <begin position="46"/>
        <end position="75"/>
    </location>
</feature>
<dbReference type="InterPro" id="IPR038375">
    <property type="entry name" value="NDUFAF7_sf"/>
</dbReference>
<evidence type="ECO:0000256" key="4">
    <source>
        <dbReference type="ARBA" id="ARBA00022679"/>
    </source>
</evidence>
<keyword evidence="4 7" id="KW-0808">Transferase</keyword>
<evidence type="ECO:0000256" key="6">
    <source>
        <dbReference type="ARBA" id="ARBA00048612"/>
    </source>
</evidence>
<organism evidence="9">
    <name type="scientific">Blastocystis hominis</name>
    <dbReference type="NCBI Taxonomy" id="12968"/>
    <lineage>
        <taxon>Eukaryota</taxon>
        <taxon>Sar</taxon>
        <taxon>Stramenopiles</taxon>
        <taxon>Bigyra</taxon>
        <taxon>Opalozoa</taxon>
        <taxon>Opalinata</taxon>
        <taxon>Blastocystidae</taxon>
        <taxon>Blastocystis</taxon>
    </lineage>
</organism>
<dbReference type="GeneID" id="24918401"/>
<accession>D8LX80</accession>
<dbReference type="Gene3D" id="3.40.50.12710">
    <property type="match status" value="1"/>
</dbReference>
<evidence type="ECO:0000313" key="9">
    <source>
        <dbReference type="EMBL" id="CBK20875.2"/>
    </source>
</evidence>
<dbReference type="Pfam" id="PF02636">
    <property type="entry name" value="Methyltransf_28"/>
    <property type="match status" value="1"/>
</dbReference>
<dbReference type="EC" id="2.1.1.320" evidence="7"/>
<dbReference type="SUPFAM" id="SSF53335">
    <property type="entry name" value="S-adenosyl-L-methionine-dependent methyltransferases"/>
    <property type="match status" value="1"/>
</dbReference>
<protein>
    <recommendedName>
        <fullName evidence="7">Protein arginine methyltransferase NDUFAF7</fullName>
        <ecNumber evidence="7">2.1.1.320</ecNumber>
    </recommendedName>
</protein>
<dbReference type="GO" id="GO:0005739">
    <property type="term" value="C:mitochondrion"/>
    <property type="evidence" value="ECO:0007669"/>
    <property type="project" value="UniProtKB-SubCell"/>
</dbReference>